<dbReference type="Proteomes" id="UP000020218">
    <property type="component" value="Unassembled WGS sequence"/>
</dbReference>
<proteinExistence type="predicted"/>
<accession>A0A011NX49</accession>
<comment type="caution">
    <text evidence="3">The sequence shown here is derived from an EMBL/GenBank/DDBJ whole genome shotgun (WGS) entry which is preliminary data.</text>
</comment>
<keyword evidence="3" id="KW-0378">Hydrolase</keyword>
<feature type="repeat" description="TPR" evidence="1">
    <location>
        <begin position="133"/>
        <end position="166"/>
    </location>
</feature>
<dbReference type="Gene3D" id="1.25.40.10">
    <property type="entry name" value="Tetratricopeptide repeat domain"/>
    <property type="match status" value="1"/>
</dbReference>
<name>A0A011NX49_9PROT</name>
<evidence type="ECO:0000313" key="3">
    <source>
        <dbReference type="EMBL" id="EXI69227.1"/>
    </source>
</evidence>
<dbReference type="PROSITE" id="PS50005">
    <property type="entry name" value="TPR"/>
    <property type="match status" value="1"/>
</dbReference>
<protein>
    <submittedName>
        <fullName evidence="3">Zn-dependent protease</fullName>
    </submittedName>
</protein>
<feature type="region of interest" description="Disordered" evidence="2">
    <location>
        <begin position="220"/>
        <end position="259"/>
    </location>
</feature>
<dbReference type="GO" id="GO:0008233">
    <property type="term" value="F:peptidase activity"/>
    <property type="evidence" value="ECO:0007669"/>
    <property type="project" value="UniProtKB-KW"/>
</dbReference>
<keyword evidence="3" id="KW-0645">Protease</keyword>
<dbReference type="InterPro" id="IPR011990">
    <property type="entry name" value="TPR-like_helical_dom_sf"/>
</dbReference>
<sequence>MSSDAKRFSHCPDHRIARLACAVGLWALTGIASGQVKNVTPAEMAAVPRYCPYTHAFGRSGLPDSPSAEAKPWVAIMGPTFWHMHHYCWGKLNLLRAMRSTATEQERNHLLGAVVGDYWYVAQRAPRDFILLPEIYAGIGEIELRRGRPQEANKVFAEARALKPDYSPGYSHWAEYLIRSGQKAEAKQLVRTGLEYNPDAKTLREQYRLLGGNPSEIVSRAKDGKRAEAIDDGEPLMLFEEPEPEDAAAGASRRSATTP</sequence>
<evidence type="ECO:0000313" key="4">
    <source>
        <dbReference type="Proteomes" id="UP000020218"/>
    </source>
</evidence>
<feature type="compositionally biased region" description="Low complexity" evidence="2">
    <location>
        <begin position="247"/>
        <end position="259"/>
    </location>
</feature>
<reference evidence="3" key="1">
    <citation type="submission" date="2014-02" db="EMBL/GenBank/DDBJ databases">
        <title>Expanding our view of genomic diversity in Candidatus Accumulibacter clades.</title>
        <authorList>
            <person name="Skennerton C.T."/>
            <person name="Barr J.J."/>
            <person name="Slater F.R."/>
            <person name="Bond P.L."/>
            <person name="Tyson G.W."/>
        </authorList>
    </citation>
    <scope>NUCLEOTIDE SEQUENCE [LARGE SCALE GENOMIC DNA]</scope>
</reference>
<keyword evidence="4" id="KW-1185">Reference proteome</keyword>
<evidence type="ECO:0000256" key="2">
    <source>
        <dbReference type="SAM" id="MobiDB-lite"/>
    </source>
</evidence>
<dbReference type="SUPFAM" id="SSF48452">
    <property type="entry name" value="TPR-like"/>
    <property type="match status" value="1"/>
</dbReference>
<dbReference type="STRING" id="1454001.AW08_00435"/>
<dbReference type="Pfam" id="PF14559">
    <property type="entry name" value="TPR_19"/>
    <property type="match status" value="1"/>
</dbReference>
<dbReference type="PATRIC" id="fig|1454001.3.peg.397"/>
<keyword evidence="1" id="KW-0802">TPR repeat</keyword>
<dbReference type="AlphaFoldDB" id="A0A011NX49"/>
<dbReference type="EMBL" id="JFAX01000002">
    <property type="protein sequence ID" value="EXI69227.1"/>
    <property type="molecule type" value="Genomic_DNA"/>
</dbReference>
<evidence type="ECO:0000256" key="1">
    <source>
        <dbReference type="PROSITE-ProRule" id="PRU00339"/>
    </source>
</evidence>
<feature type="compositionally biased region" description="Acidic residues" evidence="2">
    <location>
        <begin position="230"/>
        <end position="246"/>
    </location>
</feature>
<dbReference type="GO" id="GO:0006508">
    <property type="term" value="P:proteolysis"/>
    <property type="evidence" value="ECO:0007669"/>
    <property type="project" value="UniProtKB-KW"/>
</dbReference>
<feature type="compositionally biased region" description="Basic and acidic residues" evidence="2">
    <location>
        <begin position="220"/>
        <end position="229"/>
    </location>
</feature>
<gene>
    <name evidence="3" type="ORF">AW08_00435</name>
</gene>
<organism evidence="3 4">
    <name type="scientific">Candidatus Accumulibacter adjunctus</name>
    <dbReference type="NCBI Taxonomy" id="1454001"/>
    <lineage>
        <taxon>Bacteria</taxon>
        <taxon>Pseudomonadati</taxon>
        <taxon>Pseudomonadota</taxon>
        <taxon>Betaproteobacteria</taxon>
        <taxon>Candidatus Accumulibacter</taxon>
    </lineage>
</organism>
<dbReference type="InterPro" id="IPR019734">
    <property type="entry name" value="TPR_rpt"/>
</dbReference>